<keyword evidence="4" id="KW-0732">Signal</keyword>
<dbReference type="PANTHER" id="PTHR30036:SF7">
    <property type="entry name" value="ABC TRANSPORTER PERIPLASMIC-BINDING PROTEIN YPHF"/>
    <property type="match status" value="1"/>
</dbReference>
<dbReference type="InterPro" id="IPR050555">
    <property type="entry name" value="Bact_Solute-Bind_Prot2"/>
</dbReference>
<dbReference type="PANTHER" id="PTHR30036">
    <property type="entry name" value="D-XYLOSE-BINDING PERIPLASMIC PROTEIN"/>
    <property type="match status" value="1"/>
</dbReference>
<dbReference type="STRING" id="170623.SAMN04244579_04769"/>
<protein>
    <submittedName>
        <fullName evidence="6">Ribose transport system substrate-binding protein</fullName>
    </submittedName>
</protein>
<dbReference type="GO" id="GO:0030288">
    <property type="term" value="C:outer membrane-bounded periplasmic space"/>
    <property type="evidence" value="ECO:0007669"/>
    <property type="project" value="TreeGrafter"/>
</dbReference>
<dbReference type="InterPro" id="IPR025997">
    <property type="entry name" value="SBP_2_dom"/>
</dbReference>
<accession>A0A1H6ZNE0</accession>
<evidence type="ECO:0000256" key="3">
    <source>
        <dbReference type="SAM" id="MobiDB-lite"/>
    </source>
</evidence>
<name>A0A1H6ZNE0_9GAMM</name>
<dbReference type="GO" id="GO:0055085">
    <property type="term" value="P:transmembrane transport"/>
    <property type="evidence" value="ECO:0007669"/>
    <property type="project" value="UniProtKB-ARBA"/>
</dbReference>
<evidence type="ECO:0000313" key="6">
    <source>
        <dbReference type="EMBL" id="SEJ54939.1"/>
    </source>
</evidence>
<comment type="similarity">
    <text evidence="2">Belongs to the bacterial solute-binding protein 2 family.</text>
</comment>
<dbReference type="InterPro" id="IPR028082">
    <property type="entry name" value="Peripla_BP_I"/>
</dbReference>
<sequence>MKKSFISRVLVATGLFCGLLLAPSNNANALQFALVAKRVDQAFFIRAGEGCAEAARAQGDTCLLLGASGTPHFRQQDEVLAQALDRDLDGIALSATHSKWLADHALKRLDKMPLITFESDLGPDERHLRRAYVGPDNLAFGQRLGKLVQHFRPQGGDLCILIGNRQDTGYQERLHGIRQQLRSRSAESGEDARLKGENGWSEPERCPLFNADNSRNTLAQLVTLLRTRDVDTIISTASWPVFQTDSYRQQVGPLFADFKQEGRRPTIVIATQEPSSAQRALLDDGLVQAYLSVDGYEVGRQCYWVLKRLSQGETVPEGILTDSHVLLPGGASLPQPETSPSDRDLL</sequence>
<evidence type="ECO:0000256" key="2">
    <source>
        <dbReference type="ARBA" id="ARBA00007639"/>
    </source>
</evidence>
<evidence type="ECO:0000313" key="7">
    <source>
        <dbReference type="Proteomes" id="UP000199005"/>
    </source>
</evidence>
<gene>
    <name evidence="6" type="ORF">SAMN04244579_04769</name>
</gene>
<comment type="subcellular location">
    <subcellularLocation>
        <location evidence="1">Periplasm</location>
    </subcellularLocation>
</comment>
<dbReference type="Gene3D" id="3.40.50.2300">
    <property type="match status" value="2"/>
</dbReference>
<evidence type="ECO:0000256" key="4">
    <source>
        <dbReference type="SAM" id="SignalP"/>
    </source>
</evidence>
<evidence type="ECO:0000259" key="5">
    <source>
        <dbReference type="Pfam" id="PF13407"/>
    </source>
</evidence>
<reference evidence="6 7" key="1">
    <citation type="submission" date="2016-10" db="EMBL/GenBank/DDBJ databases">
        <authorList>
            <person name="de Groot N.N."/>
        </authorList>
    </citation>
    <scope>NUCLEOTIDE SEQUENCE [LARGE SCALE GENOMIC DNA]</scope>
    <source>
        <strain evidence="6 7">DSM 1041</strain>
    </source>
</reference>
<feature type="region of interest" description="Disordered" evidence="3">
    <location>
        <begin position="180"/>
        <end position="199"/>
    </location>
</feature>
<dbReference type="Pfam" id="PF13407">
    <property type="entry name" value="Peripla_BP_4"/>
    <property type="match status" value="1"/>
</dbReference>
<feature type="domain" description="Periplasmic binding protein" evidence="5">
    <location>
        <begin position="32"/>
        <end position="313"/>
    </location>
</feature>
<dbReference type="EMBL" id="FNYO01000164">
    <property type="protein sequence ID" value="SEJ54939.1"/>
    <property type="molecule type" value="Genomic_DNA"/>
</dbReference>
<feature type="compositionally biased region" description="Basic and acidic residues" evidence="3">
    <location>
        <begin position="184"/>
        <end position="196"/>
    </location>
</feature>
<dbReference type="RefSeq" id="WP_254789299.1">
    <property type="nucleotide sequence ID" value="NZ_FNYO01000164.1"/>
</dbReference>
<organism evidence="6 7">
    <name type="scientific">Azotobacter beijerinckii</name>
    <dbReference type="NCBI Taxonomy" id="170623"/>
    <lineage>
        <taxon>Bacteria</taxon>
        <taxon>Pseudomonadati</taxon>
        <taxon>Pseudomonadota</taxon>
        <taxon>Gammaproteobacteria</taxon>
        <taxon>Pseudomonadales</taxon>
        <taxon>Pseudomonadaceae</taxon>
        <taxon>Azotobacter</taxon>
    </lineage>
</organism>
<evidence type="ECO:0000256" key="1">
    <source>
        <dbReference type="ARBA" id="ARBA00004418"/>
    </source>
</evidence>
<feature type="signal peptide" evidence="4">
    <location>
        <begin position="1"/>
        <end position="29"/>
    </location>
</feature>
<proteinExistence type="inferred from homology"/>
<feature type="chain" id="PRO_5011439790" evidence="4">
    <location>
        <begin position="30"/>
        <end position="346"/>
    </location>
</feature>
<dbReference type="SUPFAM" id="SSF53822">
    <property type="entry name" value="Periplasmic binding protein-like I"/>
    <property type="match status" value="1"/>
</dbReference>
<dbReference type="AlphaFoldDB" id="A0A1H6ZNE0"/>
<dbReference type="GO" id="GO:0030246">
    <property type="term" value="F:carbohydrate binding"/>
    <property type="evidence" value="ECO:0007669"/>
    <property type="project" value="TreeGrafter"/>
</dbReference>
<dbReference type="Proteomes" id="UP000199005">
    <property type="component" value="Unassembled WGS sequence"/>
</dbReference>